<accession>A0ABW1L0U3</accession>
<evidence type="ECO:0000313" key="2">
    <source>
        <dbReference type="EMBL" id="MFC6036522.1"/>
    </source>
</evidence>
<name>A0ABW1L0U3_9PROT</name>
<gene>
    <name evidence="2" type="ORF">ACFMB1_13275</name>
</gene>
<sequence length="446" mass="48875">MRWIVLFAVLAGLSLAAFAAPFGKSAPDLRIYIRQADGAELSVQYEWRKPRREMIFESVAGGYRERRWEIATPGFKLVRLEDEDRIVRTDGKKFSDLELTAKPDLVRIPKEYQPTARYGAGGALIFTGHFWPMTGKGGRVNATFDFTPAEGGHVVTFGANEPALSDWRSPMAHPAFVYMGPLDPVETDHVMALIDPDAPRWIVDEFNTLVPASFDKLATLFGFSPETKPNLFLAAPLGRDEGRLSYAGDALPAQFQITLEGAAWKQPSDKARGIFVNATIHEAVHLWQAAARPGVEDAPEWIHEGAADAIAAEVMVALGEWDGGAFAANERAARRECASELETGSLNGAKARGDFRALYACGHVIALAVSRADGETTADFWRVFIERAGDDGYSEDMFYDLVAERTGDRDFADAVEDFARTPLAEPARAIDGLFASSASLARERGR</sequence>
<dbReference type="Proteomes" id="UP001596116">
    <property type="component" value="Unassembled WGS sequence"/>
</dbReference>
<evidence type="ECO:0008006" key="4">
    <source>
        <dbReference type="Google" id="ProtNLM"/>
    </source>
</evidence>
<evidence type="ECO:0000256" key="1">
    <source>
        <dbReference type="SAM" id="SignalP"/>
    </source>
</evidence>
<proteinExistence type="predicted"/>
<protein>
    <recommendedName>
        <fullName evidence="4">Peptidase M61 catalytic domain-containing protein</fullName>
    </recommendedName>
</protein>
<keyword evidence="1" id="KW-0732">Signal</keyword>
<feature type="chain" id="PRO_5045260309" description="Peptidase M61 catalytic domain-containing protein" evidence="1">
    <location>
        <begin position="20"/>
        <end position="446"/>
    </location>
</feature>
<reference evidence="2 3" key="1">
    <citation type="submission" date="2024-09" db="EMBL/GenBank/DDBJ databases">
        <authorList>
            <person name="Zhang Z.-H."/>
        </authorList>
    </citation>
    <scope>NUCLEOTIDE SEQUENCE [LARGE SCALE GENOMIC DNA]</scope>
    <source>
        <strain evidence="2 3">HHTR114</strain>
    </source>
</reference>
<dbReference type="EMBL" id="JBHPON010000002">
    <property type="protein sequence ID" value="MFC6036522.1"/>
    <property type="molecule type" value="Genomic_DNA"/>
</dbReference>
<evidence type="ECO:0000313" key="3">
    <source>
        <dbReference type="Proteomes" id="UP001596116"/>
    </source>
</evidence>
<comment type="caution">
    <text evidence="2">The sequence shown here is derived from an EMBL/GenBank/DDBJ whole genome shotgun (WGS) entry which is preliminary data.</text>
</comment>
<feature type="signal peptide" evidence="1">
    <location>
        <begin position="1"/>
        <end position="19"/>
    </location>
</feature>
<keyword evidence="3" id="KW-1185">Reference proteome</keyword>
<dbReference type="RefSeq" id="WP_379882238.1">
    <property type="nucleotide sequence ID" value="NZ_JBHPON010000002.1"/>
</dbReference>
<organism evidence="2 3">
    <name type="scientific">Hyphococcus aureus</name>
    <dbReference type="NCBI Taxonomy" id="2666033"/>
    <lineage>
        <taxon>Bacteria</taxon>
        <taxon>Pseudomonadati</taxon>
        <taxon>Pseudomonadota</taxon>
        <taxon>Alphaproteobacteria</taxon>
        <taxon>Parvularculales</taxon>
        <taxon>Parvularculaceae</taxon>
        <taxon>Hyphococcus</taxon>
    </lineage>
</organism>